<dbReference type="EMBL" id="AZHD01000013">
    <property type="protein sequence ID" value="OAA57878.1"/>
    <property type="molecule type" value="Genomic_DNA"/>
</dbReference>
<accession>A0A167QRA0</accession>
<dbReference type="SUPFAM" id="SSF56112">
    <property type="entry name" value="Protein kinase-like (PK-like)"/>
    <property type="match status" value="1"/>
</dbReference>
<protein>
    <submittedName>
        <fullName evidence="3">Protein kinase-like domain protein</fullName>
    </submittedName>
</protein>
<comment type="caution">
    <text evidence="3">The sequence shown here is derived from an EMBL/GenBank/DDBJ whole genome shotgun (WGS) entry which is preliminary data.</text>
</comment>
<evidence type="ECO:0000313" key="4">
    <source>
        <dbReference type="Proteomes" id="UP000076874"/>
    </source>
</evidence>
<keyword evidence="3" id="KW-0418">Kinase</keyword>
<evidence type="ECO:0000256" key="1">
    <source>
        <dbReference type="SAM" id="MobiDB-lite"/>
    </source>
</evidence>
<dbReference type="STRING" id="1081102.A0A167QRA0"/>
<evidence type="ECO:0000313" key="3">
    <source>
        <dbReference type="EMBL" id="OAA57878.1"/>
    </source>
</evidence>
<dbReference type="AlphaFoldDB" id="A0A167QRA0"/>
<organism evidence="3 4">
    <name type="scientific">Niveomyces insectorum RCEF 264</name>
    <dbReference type="NCBI Taxonomy" id="1081102"/>
    <lineage>
        <taxon>Eukaryota</taxon>
        <taxon>Fungi</taxon>
        <taxon>Dikarya</taxon>
        <taxon>Ascomycota</taxon>
        <taxon>Pezizomycotina</taxon>
        <taxon>Sordariomycetes</taxon>
        <taxon>Hypocreomycetidae</taxon>
        <taxon>Hypocreales</taxon>
        <taxon>Cordycipitaceae</taxon>
        <taxon>Niveomyces</taxon>
    </lineage>
</organism>
<keyword evidence="4" id="KW-1185">Reference proteome</keyword>
<gene>
    <name evidence="3" type="ORF">SPI_06763</name>
</gene>
<dbReference type="CDD" id="cd05120">
    <property type="entry name" value="APH_ChoK_like"/>
    <property type="match status" value="1"/>
</dbReference>
<dbReference type="PANTHER" id="PTHR21310">
    <property type="entry name" value="AMINOGLYCOSIDE PHOSPHOTRANSFERASE-RELATED-RELATED"/>
    <property type="match status" value="1"/>
</dbReference>
<feature type="compositionally biased region" description="Basic and acidic residues" evidence="1">
    <location>
        <begin position="20"/>
        <end position="29"/>
    </location>
</feature>
<dbReference type="InterPro" id="IPR011009">
    <property type="entry name" value="Kinase-like_dom_sf"/>
</dbReference>
<feature type="domain" description="Aminoglycoside phosphotransferase" evidence="2">
    <location>
        <begin position="32"/>
        <end position="212"/>
    </location>
</feature>
<sequence>MGKDDEASNGRNKLLPRVASEAHETVKKSGDTLRVRREVEAMAYVHGHTSVPVPRVLESHFDTDDNDSWFRMERVGGSPLDQAWPEMSDGSRARTIHLLKSYFAQLHAVCPPEPGWIGSCSGGTAYDHRLNSLFAYGPFKNTADFHDFLVAPIRNCPNPQLAEKYRTQFPDTHKIVFAHADLSWEHIFVDPRTGDVTGIIDWEMAGFWPEWWEYRKALFGGRSRPGWWVGIVNQVLPQFPTETEADMDVEMF</sequence>
<name>A0A167QRA0_9HYPO</name>
<feature type="region of interest" description="Disordered" evidence="1">
    <location>
        <begin position="1"/>
        <end position="29"/>
    </location>
</feature>
<dbReference type="InterPro" id="IPR002575">
    <property type="entry name" value="Aminoglycoside_PTrfase"/>
</dbReference>
<dbReference type="InterPro" id="IPR051678">
    <property type="entry name" value="AGP_Transferase"/>
</dbReference>
<proteinExistence type="predicted"/>
<evidence type="ECO:0000259" key="2">
    <source>
        <dbReference type="Pfam" id="PF01636"/>
    </source>
</evidence>
<keyword evidence="3" id="KW-0808">Transferase</keyword>
<dbReference type="GO" id="GO:0016301">
    <property type="term" value="F:kinase activity"/>
    <property type="evidence" value="ECO:0007669"/>
    <property type="project" value="UniProtKB-KW"/>
</dbReference>
<reference evidence="3 4" key="1">
    <citation type="journal article" date="2016" name="Genome Biol. Evol.">
        <title>Divergent and convergent evolution of fungal pathogenicity.</title>
        <authorList>
            <person name="Shang Y."/>
            <person name="Xiao G."/>
            <person name="Zheng P."/>
            <person name="Cen K."/>
            <person name="Zhan S."/>
            <person name="Wang C."/>
        </authorList>
    </citation>
    <scope>NUCLEOTIDE SEQUENCE [LARGE SCALE GENOMIC DNA]</scope>
    <source>
        <strain evidence="3 4">RCEF 264</strain>
    </source>
</reference>
<dbReference type="PANTHER" id="PTHR21310:SF58">
    <property type="entry name" value="AMINOGLYCOSIDE PHOSPHOTRANSFERASE DOMAIN-CONTAINING PROTEIN"/>
    <property type="match status" value="1"/>
</dbReference>
<dbReference type="OrthoDB" id="2906425at2759"/>
<dbReference type="Gene3D" id="3.90.1200.10">
    <property type="match status" value="1"/>
</dbReference>
<dbReference type="Pfam" id="PF01636">
    <property type="entry name" value="APH"/>
    <property type="match status" value="1"/>
</dbReference>
<dbReference type="Proteomes" id="UP000076874">
    <property type="component" value="Unassembled WGS sequence"/>
</dbReference>